<evidence type="ECO:0000256" key="11">
    <source>
        <dbReference type="SAM" id="Phobius"/>
    </source>
</evidence>
<organism evidence="13 14">
    <name type="scientific">Monosporascus cannonballus</name>
    <dbReference type="NCBI Taxonomy" id="155416"/>
    <lineage>
        <taxon>Eukaryota</taxon>
        <taxon>Fungi</taxon>
        <taxon>Dikarya</taxon>
        <taxon>Ascomycota</taxon>
        <taxon>Pezizomycotina</taxon>
        <taxon>Sordariomycetes</taxon>
        <taxon>Xylariomycetidae</taxon>
        <taxon>Xylariales</taxon>
        <taxon>Xylariales incertae sedis</taxon>
        <taxon>Monosporascus</taxon>
    </lineage>
</organism>
<dbReference type="PROSITE" id="PS51387">
    <property type="entry name" value="FAD_PCMH"/>
    <property type="match status" value="1"/>
</dbReference>
<keyword evidence="10 11" id="KW-0472">Membrane</keyword>
<dbReference type="InterPro" id="IPR016166">
    <property type="entry name" value="FAD-bd_PCMH"/>
</dbReference>
<sequence>MAQVQVPVEDILAMNPLPGLTPNQSLMPAAGACVRLSQTFTNNSTFTPQDDLYTDLIQASWSHTTWLEPACIFVPRTVDDLQTSVPILAEEDVKFAIRSGGHMPVTGAANADNGVMIDMSSFTQIEYNAENDHVVVGTGLRWQNVYEYLDQYEVTVVGGRVLDIGVGGLILGGIVTAFTLKTYPIHQVWGGTRIIGWDKVDDFLDTMLEYEASTERDPYASVNINLAATNETTLGIILTLVYLKPVEKPTAFSLFDRFEPLVDTTGIRTLTEVMSEFPTAALPRIRFLAMTVEPTKELTAVIKDVMLNSPHMNTIRSTTAGTCLFSWQPISPNLVEAGQRSGGNTLGLEAVPQSWFHIDLLWWNSEDGEAMRIAGESMYAEIEAAAKEQGSHMRYIFMNDANERQPVMASYGPRNVQKMRQVRKQYDPKQLRILARDMGIVGVDKPGVDKSNIYGGIHTGSWVDLLPASWIPYIQLCRLNPPAPLFPVFFPHQYGVTYASILQNASGSEFLRMCLYLLGSSLIVSNAAHSRNDIVDALIDKVISRTKKRPIARGAITPRAALLFMTTQAVGTAASLPALLPATVPTIVGTVYYPYAKRQTPFPQLILGFCLAWGATVGIAAMGVDPLASCVGPYLVAACTIGTVIYGTVYACLDVKDDKKLKLGSTEVLLGSHVKLVLSLLLTSNDRMPGGRRLLAHARDALLRRHAWRLRRVVGCHDRLPRSGD</sequence>
<keyword evidence="6 11" id="KW-0812">Transmembrane</keyword>
<dbReference type="EMBL" id="QJNS01000703">
    <property type="protein sequence ID" value="RYO75463.1"/>
    <property type="molecule type" value="Genomic_DNA"/>
</dbReference>
<comment type="pathway">
    <text evidence="2">Secondary metabolite biosynthesis.</text>
</comment>
<gene>
    <name evidence="13" type="ORF">DL762_010001</name>
</gene>
<dbReference type="SUPFAM" id="SSF56176">
    <property type="entry name" value="FAD-binding/transporter-associated domain-like"/>
    <property type="match status" value="1"/>
</dbReference>
<dbReference type="InterPro" id="IPR000537">
    <property type="entry name" value="UbiA_prenyltransferase"/>
</dbReference>
<accession>A0ABY0GVS9</accession>
<evidence type="ECO:0000256" key="10">
    <source>
        <dbReference type="ARBA" id="ARBA00023136"/>
    </source>
</evidence>
<feature type="transmembrane region" description="Helical" evidence="11">
    <location>
        <begin position="574"/>
        <end position="593"/>
    </location>
</feature>
<evidence type="ECO:0000313" key="14">
    <source>
        <dbReference type="Proteomes" id="UP000294003"/>
    </source>
</evidence>
<evidence type="ECO:0000256" key="5">
    <source>
        <dbReference type="ARBA" id="ARBA00022630"/>
    </source>
</evidence>
<protein>
    <recommendedName>
        <fullName evidence="12">FAD-binding PCMH-type domain-containing protein</fullName>
    </recommendedName>
</protein>
<dbReference type="InterPro" id="IPR036318">
    <property type="entry name" value="FAD-bd_PCMH-like_sf"/>
</dbReference>
<feature type="transmembrane region" description="Helical" evidence="11">
    <location>
        <begin position="634"/>
        <end position="653"/>
    </location>
</feature>
<dbReference type="CDD" id="cd13959">
    <property type="entry name" value="PT_UbiA_COQ2"/>
    <property type="match status" value="1"/>
</dbReference>
<feature type="transmembrane region" description="Helical" evidence="11">
    <location>
        <begin position="605"/>
        <end position="622"/>
    </location>
</feature>
<proteinExistence type="inferred from homology"/>
<keyword evidence="7" id="KW-0274">FAD</keyword>
<evidence type="ECO:0000256" key="3">
    <source>
        <dbReference type="ARBA" id="ARBA00005466"/>
    </source>
</evidence>
<evidence type="ECO:0000256" key="6">
    <source>
        <dbReference type="ARBA" id="ARBA00022692"/>
    </source>
</evidence>
<keyword evidence="9" id="KW-0560">Oxidoreductase</keyword>
<keyword evidence="8 11" id="KW-1133">Transmembrane helix</keyword>
<dbReference type="Gene3D" id="1.10.357.140">
    <property type="entry name" value="UbiA prenyltransferase"/>
    <property type="match status" value="1"/>
</dbReference>
<evidence type="ECO:0000256" key="8">
    <source>
        <dbReference type="ARBA" id="ARBA00022989"/>
    </source>
</evidence>
<feature type="domain" description="FAD-binding PCMH-type" evidence="12">
    <location>
        <begin position="65"/>
        <end position="247"/>
    </location>
</feature>
<dbReference type="Gene3D" id="1.20.120.1780">
    <property type="entry name" value="UbiA prenyltransferase"/>
    <property type="match status" value="1"/>
</dbReference>
<reference evidence="13 14" key="1">
    <citation type="submission" date="2018-06" db="EMBL/GenBank/DDBJ databases">
        <title>Complete Genomes of Monosporascus.</title>
        <authorList>
            <person name="Robinson A.J."/>
            <person name="Natvig D.O."/>
        </authorList>
    </citation>
    <scope>NUCLEOTIDE SEQUENCE [LARGE SCALE GENOMIC DNA]</scope>
    <source>
        <strain evidence="13 14">CBS 609.92</strain>
    </source>
</reference>
<dbReference type="Gene3D" id="3.40.462.20">
    <property type="match status" value="1"/>
</dbReference>
<evidence type="ECO:0000256" key="9">
    <source>
        <dbReference type="ARBA" id="ARBA00023002"/>
    </source>
</evidence>
<dbReference type="Proteomes" id="UP000294003">
    <property type="component" value="Unassembled WGS sequence"/>
</dbReference>
<dbReference type="InterPro" id="IPR044878">
    <property type="entry name" value="UbiA_sf"/>
</dbReference>
<comment type="similarity">
    <text evidence="3">Belongs to the oxygen-dependent FAD-linked oxidoreductase family.</text>
</comment>
<dbReference type="PANTHER" id="PTHR42973:SF53">
    <property type="entry name" value="FAD-BINDING PCMH-TYPE DOMAIN-CONTAINING PROTEIN-RELATED"/>
    <property type="match status" value="1"/>
</dbReference>
<evidence type="ECO:0000259" key="12">
    <source>
        <dbReference type="PROSITE" id="PS51387"/>
    </source>
</evidence>
<comment type="subcellular location">
    <subcellularLocation>
        <location evidence="1">Membrane</location>
        <topology evidence="1">Multi-pass membrane protein</topology>
    </subcellularLocation>
</comment>
<evidence type="ECO:0000256" key="2">
    <source>
        <dbReference type="ARBA" id="ARBA00005179"/>
    </source>
</evidence>
<dbReference type="InterPro" id="IPR050416">
    <property type="entry name" value="FAD-linked_Oxidoreductase"/>
</dbReference>
<dbReference type="InterPro" id="IPR006094">
    <property type="entry name" value="Oxid_FAD_bind_N"/>
</dbReference>
<evidence type="ECO:0000256" key="4">
    <source>
        <dbReference type="ARBA" id="ARBA00005985"/>
    </source>
</evidence>
<dbReference type="Gene3D" id="3.30.465.10">
    <property type="match status" value="2"/>
</dbReference>
<evidence type="ECO:0000313" key="13">
    <source>
        <dbReference type="EMBL" id="RYO75463.1"/>
    </source>
</evidence>
<name>A0ABY0GVS9_9PEZI</name>
<keyword evidence="5" id="KW-0285">Flavoprotein</keyword>
<dbReference type="Pfam" id="PF01565">
    <property type="entry name" value="FAD_binding_4"/>
    <property type="match status" value="1"/>
</dbReference>
<dbReference type="InterPro" id="IPR016169">
    <property type="entry name" value="FAD-bd_PCMH_sub2"/>
</dbReference>
<dbReference type="PANTHER" id="PTHR42973">
    <property type="entry name" value="BINDING OXIDOREDUCTASE, PUTATIVE (AFU_ORTHOLOGUE AFUA_1G17690)-RELATED"/>
    <property type="match status" value="1"/>
</dbReference>
<evidence type="ECO:0000256" key="1">
    <source>
        <dbReference type="ARBA" id="ARBA00004141"/>
    </source>
</evidence>
<dbReference type="InterPro" id="IPR039653">
    <property type="entry name" value="Prenyltransferase"/>
</dbReference>
<comment type="caution">
    <text evidence="13">The sequence shown here is derived from an EMBL/GenBank/DDBJ whole genome shotgun (WGS) entry which is preliminary data.</text>
</comment>
<dbReference type="Pfam" id="PF01040">
    <property type="entry name" value="UbiA"/>
    <property type="match status" value="1"/>
</dbReference>
<evidence type="ECO:0000256" key="7">
    <source>
        <dbReference type="ARBA" id="ARBA00022827"/>
    </source>
</evidence>
<comment type="similarity">
    <text evidence="4">Belongs to the UbiA prenyltransferase family.</text>
</comment>
<keyword evidence="14" id="KW-1185">Reference proteome</keyword>